<proteinExistence type="predicted"/>
<comment type="caution">
    <text evidence="1">The sequence shown here is derived from an EMBL/GenBank/DDBJ whole genome shotgun (WGS) entry which is preliminary data.</text>
</comment>
<evidence type="ECO:0000313" key="1">
    <source>
        <dbReference type="EMBL" id="PNX76048.1"/>
    </source>
</evidence>
<sequence>MITRGVMKNLNYARGVGIITRGAVEPKLKTRAFRSHHARRGADSFKHLSSMDSQAMKLKLGGERSNMRS</sequence>
<name>A0A2K3LBY7_TRIPR</name>
<evidence type="ECO:0000313" key="2">
    <source>
        <dbReference type="Proteomes" id="UP000236291"/>
    </source>
</evidence>
<dbReference type="EMBL" id="ASHM01030033">
    <property type="protein sequence ID" value="PNX76048.1"/>
    <property type="molecule type" value="Genomic_DNA"/>
</dbReference>
<dbReference type="AlphaFoldDB" id="A0A2K3LBY7"/>
<reference evidence="1 2" key="2">
    <citation type="journal article" date="2017" name="Front. Plant Sci.">
        <title>Gene Classification and Mining of Molecular Markers Useful in Red Clover (Trifolium pratense) Breeding.</title>
        <authorList>
            <person name="Istvanek J."/>
            <person name="Dluhosova J."/>
            <person name="Dluhos P."/>
            <person name="Patkova L."/>
            <person name="Nedelnik J."/>
            <person name="Repkova J."/>
        </authorList>
    </citation>
    <scope>NUCLEOTIDE SEQUENCE [LARGE SCALE GENOMIC DNA]</scope>
    <source>
        <strain evidence="2">cv. Tatra</strain>
        <tissue evidence="1">Young leaves</tissue>
    </source>
</reference>
<accession>A0A2K3LBY7</accession>
<reference evidence="1 2" key="1">
    <citation type="journal article" date="2014" name="Am. J. Bot.">
        <title>Genome assembly and annotation for red clover (Trifolium pratense; Fabaceae).</title>
        <authorList>
            <person name="Istvanek J."/>
            <person name="Jaros M."/>
            <person name="Krenek A."/>
            <person name="Repkova J."/>
        </authorList>
    </citation>
    <scope>NUCLEOTIDE SEQUENCE [LARGE SCALE GENOMIC DNA]</scope>
    <source>
        <strain evidence="2">cv. Tatra</strain>
        <tissue evidence="1">Young leaves</tissue>
    </source>
</reference>
<dbReference type="Proteomes" id="UP000236291">
    <property type="component" value="Unassembled WGS sequence"/>
</dbReference>
<protein>
    <submittedName>
        <fullName evidence="1">Uncharacterized protein</fullName>
    </submittedName>
</protein>
<organism evidence="1 2">
    <name type="scientific">Trifolium pratense</name>
    <name type="common">Red clover</name>
    <dbReference type="NCBI Taxonomy" id="57577"/>
    <lineage>
        <taxon>Eukaryota</taxon>
        <taxon>Viridiplantae</taxon>
        <taxon>Streptophyta</taxon>
        <taxon>Embryophyta</taxon>
        <taxon>Tracheophyta</taxon>
        <taxon>Spermatophyta</taxon>
        <taxon>Magnoliopsida</taxon>
        <taxon>eudicotyledons</taxon>
        <taxon>Gunneridae</taxon>
        <taxon>Pentapetalae</taxon>
        <taxon>rosids</taxon>
        <taxon>fabids</taxon>
        <taxon>Fabales</taxon>
        <taxon>Fabaceae</taxon>
        <taxon>Papilionoideae</taxon>
        <taxon>50 kb inversion clade</taxon>
        <taxon>NPAAA clade</taxon>
        <taxon>Hologalegina</taxon>
        <taxon>IRL clade</taxon>
        <taxon>Trifolieae</taxon>
        <taxon>Trifolium</taxon>
    </lineage>
</organism>
<gene>
    <name evidence="1" type="ORF">L195_g031993</name>
</gene>